<dbReference type="GO" id="GO:0071555">
    <property type="term" value="P:cell wall organization"/>
    <property type="evidence" value="ECO:0007669"/>
    <property type="project" value="UniProtKB-KW"/>
</dbReference>
<dbReference type="SUPFAM" id="SSF51126">
    <property type="entry name" value="Pectin lyase-like"/>
    <property type="match status" value="1"/>
</dbReference>
<dbReference type="Proteomes" id="UP000594261">
    <property type="component" value="Chromosome 2"/>
</dbReference>
<dbReference type="Gene3D" id="2.160.20.10">
    <property type="entry name" value="Single-stranded right-handed beta-helix, Pectin lyase-like"/>
    <property type="match status" value="1"/>
</dbReference>
<comment type="subcellular location">
    <subcellularLocation>
        <location evidence="1">Secreted</location>
        <location evidence="1">Cell wall</location>
    </subcellularLocation>
</comment>
<evidence type="ECO:0000256" key="3">
    <source>
        <dbReference type="ARBA" id="ARBA00022525"/>
    </source>
</evidence>
<keyword evidence="6" id="KW-1185">Reference proteome</keyword>
<evidence type="ECO:0000313" key="5">
    <source>
        <dbReference type="EnsemblPlants" id="QL02p080567:mrna"/>
    </source>
</evidence>
<evidence type="ECO:0008006" key="7">
    <source>
        <dbReference type="Google" id="ProtNLM"/>
    </source>
</evidence>
<evidence type="ECO:0000256" key="1">
    <source>
        <dbReference type="ARBA" id="ARBA00004191"/>
    </source>
</evidence>
<reference evidence="6" key="1">
    <citation type="journal article" date="2016" name="G3 (Bethesda)">
        <title>First Draft Assembly and Annotation of the Genome of a California Endemic Oak Quercus lobata Nee (Fagaceae).</title>
        <authorList>
            <person name="Sork V.L."/>
            <person name="Fitz-Gibbon S.T."/>
            <person name="Puiu D."/>
            <person name="Crepeau M."/>
            <person name="Gugger P.F."/>
            <person name="Sherman R."/>
            <person name="Stevens K."/>
            <person name="Langley C.H."/>
            <person name="Pellegrini M."/>
            <person name="Salzberg S.L."/>
        </authorList>
    </citation>
    <scope>NUCLEOTIDE SEQUENCE [LARGE SCALE GENOMIC DNA]</scope>
    <source>
        <strain evidence="6">cv. SW786</strain>
    </source>
</reference>
<proteinExistence type="predicted"/>
<evidence type="ECO:0000313" key="6">
    <source>
        <dbReference type="Proteomes" id="UP000594261"/>
    </source>
</evidence>
<keyword evidence="4" id="KW-0961">Cell wall biogenesis/degradation</keyword>
<keyword evidence="2" id="KW-0134">Cell wall</keyword>
<keyword evidence="3" id="KW-0964">Secreted</keyword>
<dbReference type="InParanoid" id="A0A7N2L034"/>
<evidence type="ECO:0000256" key="2">
    <source>
        <dbReference type="ARBA" id="ARBA00022512"/>
    </source>
</evidence>
<dbReference type="InterPro" id="IPR011050">
    <property type="entry name" value="Pectin_lyase_fold/virulence"/>
</dbReference>
<dbReference type="InterPro" id="IPR012334">
    <property type="entry name" value="Pectin_lyas_fold"/>
</dbReference>
<dbReference type="PANTHER" id="PTHR31375">
    <property type="match status" value="1"/>
</dbReference>
<reference evidence="5" key="2">
    <citation type="submission" date="2021-01" db="UniProtKB">
        <authorList>
            <consortium name="EnsemblPlants"/>
        </authorList>
    </citation>
    <scope>IDENTIFICATION</scope>
</reference>
<dbReference type="Gramene" id="QL02p080567:mrna">
    <property type="protein sequence ID" value="QL02p080567:mrna"/>
    <property type="gene ID" value="QL02p080567"/>
</dbReference>
<evidence type="ECO:0000256" key="4">
    <source>
        <dbReference type="ARBA" id="ARBA00023316"/>
    </source>
</evidence>
<dbReference type="EnsemblPlants" id="QL02p080567:mrna">
    <property type="protein sequence ID" value="QL02p080567:mrna"/>
    <property type="gene ID" value="QL02p080567"/>
</dbReference>
<organism evidence="5 6">
    <name type="scientific">Quercus lobata</name>
    <name type="common">Valley oak</name>
    <dbReference type="NCBI Taxonomy" id="97700"/>
    <lineage>
        <taxon>Eukaryota</taxon>
        <taxon>Viridiplantae</taxon>
        <taxon>Streptophyta</taxon>
        <taxon>Embryophyta</taxon>
        <taxon>Tracheophyta</taxon>
        <taxon>Spermatophyta</taxon>
        <taxon>Magnoliopsida</taxon>
        <taxon>eudicotyledons</taxon>
        <taxon>Gunneridae</taxon>
        <taxon>Pentapetalae</taxon>
        <taxon>rosids</taxon>
        <taxon>fabids</taxon>
        <taxon>Fagales</taxon>
        <taxon>Fagaceae</taxon>
        <taxon>Quercus</taxon>
    </lineage>
</organism>
<dbReference type="AlphaFoldDB" id="A0A7N2L034"/>
<protein>
    <recommendedName>
        <fullName evidence="7">Polygalacturonase</fullName>
    </recommendedName>
</protein>
<sequence>MIGDSSLRLLQTKNYFSSHNNVMVKYTVYNVVDYGAVGDGLADDTKVRLMDFAYEVYDWPLWMLGKLHANLQCLLPSPTMHVPQGMTFWLQPLTFNGNCQSNNITVQIDGTIIAPGDPSAWKCPDDKCLIWIEFSDFKGLLIRGSEYLEMLLMDGRPHLLTFISLS</sequence>
<accession>A0A7N2L034</accession>
<name>A0A7N2L034_QUELO</name>